<accession>A0A7W8TTT0</accession>
<evidence type="ECO:0000313" key="4">
    <source>
        <dbReference type="Proteomes" id="UP000580797"/>
    </source>
</evidence>
<dbReference type="Gene3D" id="1.10.30.50">
    <property type="match status" value="1"/>
</dbReference>
<dbReference type="Pfam" id="PF02720">
    <property type="entry name" value="DUF222"/>
    <property type="match status" value="1"/>
</dbReference>
<protein>
    <recommendedName>
        <fullName evidence="2">HNH nuclease domain-containing protein</fullName>
    </recommendedName>
</protein>
<feature type="region of interest" description="Disordered" evidence="1">
    <location>
        <begin position="289"/>
        <end position="311"/>
    </location>
</feature>
<feature type="domain" description="HNH nuclease" evidence="2">
    <location>
        <begin position="407"/>
        <end position="459"/>
    </location>
</feature>
<dbReference type="InterPro" id="IPR003615">
    <property type="entry name" value="HNH_nuc"/>
</dbReference>
<organism evidence="3 4">
    <name type="scientific">Neomicrococcus aestuarii</name>
    <dbReference type="NCBI Taxonomy" id="556325"/>
    <lineage>
        <taxon>Bacteria</taxon>
        <taxon>Bacillati</taxon>
        <taxon>Actinomycetota</taxon>
        <taxon>Actinomycetes</taxon>
        <taxon>Micrococcales</taxon>
        <taxon>Micrococcaceae</taxon>
        <taxon>Neomicrococcus</taxon>
    </lineage>
</organism>
<evidence type="ECO:0000256" key="1">
    <source>
        <dbReference type="SAM" id="MobiDB-lite"/>
    </source>
</evidence>
<evidence type="ECO:0000313" key="3">
    <source>
        <dbReference type="EMBL" id="MBB5512663.1"/>
    </source>
</evidence>
<dbReference type="AlphaFoldDB" id="A0A7W8TTT0"/>
<evidence type="ECO:0000259" key="2">
    <source>
        <dbReference type="SMART" id="SM00507"/>
    </source>
</evidence>
<dbReference type="CDD" id="cd00085">
    <property type="entry name" value="HNHc"/>
    <property type="match status" value="1"/>
</dbReference>
<sequence>MNASCSVQASAALADSYDATEQSVSRLLEDTRLMQSQLASHAEALTLIPTSLSELETLARNLQLLTHHVDRAKVALASRMEADIAALQAGKISTSRTRFRSVEERLSQVMHISPAEVRRWLTVARAITPVESVDGDVAIAHPFVRDAFQSGAVGVDAAARIITSLGNLQAPIKQISENDDEAAVMTDRIESGLIKTAETGTPAAVCRAIKVWEARIHSMGVLPSEEVRQQYQGAFYQGKKFGFHQWLMRVDDLQHEVLLTAIAPEVNPRTKNHELKDAAVGDEPLEPAATARDENGKAVEPPKDKRSLGQKRLDGAIHALTVGLQTGKFSIHGGYQPQVMVNIDHESLERDLKASDRLFRSDAVHSGPINPRVIRQLACNADLLPVVLGSGSQVVDAGNRARLFSAEQRKILYARDRGCTFPGCQTGMDKCQAHHVHEYSRGGVTTLENAALVCSFHHHVVHETEWTIDMRSGVPFWKPPLAVDPNQRLLRNVFFHPEKPEQLALTV</sequence>
<dbReference type="SMART" id="SM00507">
    <property type="entry name" value="HNHc"/>
    <property type="match status" value="1"/>
</dbReference>
<dbReference type="Proteomes" id="UP000580797">
    <property type="component" value="Unassembled WGS sequence"/>
</dbReference>
<proteinExistence type="predicted"/>
<dbReference type="EMBL" id="JACHDR010000001">
    <property type="protein sequence ID" value="MBB5512663.1"/>
    <property type="molecule type" value="Genomic_DNA"/>
</dbReference>
<feature type="compositionally biased region" description="Basic and acidic residues" evidence="1">
    <location>
        <begin position="291"/>
        <end position="311"/>
    </location>
</feature>
<name>A0A7W8TTT0_9MICC</name>
<dbReference type="InterPro" id="IPR003870">
    <property type="entry name" value="DUF222"/>
</dbReference>
<reference evidence="3 4" key="1">
    <citation type="submission" date="2020-08" db="EMBL/GenBank/DDBJ databases">
        <title>Sequencing the genomes of 1000 actinobacteria strains.</title>
        <authorList>
            <person name="Klenk H.-P."/>
        </authorList>
    </citation>
    <scope>NUCLEOTIDE SEQUENCE [LARGE SCALE GENOMIC DNA]</scope>
    <source>
        <strain evidence="3 4">DSM 105783</strain>
    </source>
</reference>
<comment type="caution">
    <text evidence="3">The sequence shown here is derived from an EMBL/GenBank/DDBJ whole genome shotgun (WGS) entry which is preliminary data.</text>
</comment>
<gene>
    <name evidence="3" type="ORF">HD598_001350</name>
</gene>
<dbReference type="RefSeq" id="WP_183664713.1">
    <property type="nucleotide sequence ID" value="NZ_BAAARH010000001.1"/>
</dbReference>